<keyword evidence="2" id="KW-1003">Cell membrane</keyword>
<gene>
    <name evidence="7" type="ORF">CQW49_05445</name>
</gene>
<accession>A0A2D2CXC6</accession>
<name>A0A2D2CXC6_METT3</name>
<dbReference type="KEGG" id="mtw:CQW49_05445"/>
<dbReference type="EMBL" id="CP023737">
    <property type="protein sequence ID" value="ATQ67401.1"/>
    <property type="molecule type" value="Genomic_DNA"/>
</dbReference>
<keyword evidence="3 6" id="KW-0812">Transmembrane</keyword>
<dbReference type="InterPro" id="IPR017039">
    <property type="entry name" value="Virul_fac_BrkB"/>
</dbReference>
<evidence type="ECO:0000256" key="6">
    <source>
        <dbReference type="SAM" id="Phobius"/>
    </source>
</evidence>
<evidence type="ECO:0000256" key="3">
    <source>
        <dbReference type="ARBA" id="ARBA00022692"/>
    </source>
</evidence>
<dbReference type="Proteomes" id="UP000230709">
    <property type="component" value="Chromosome"/>
</dbReference>
<dbReference type="PANTHER" id="PTHR30213:SF0">
    <property type="entry name" value="UPF0761 MEMBRANE PROTEIN YIHY"/>
    <property type="match status" value="1"/>
</dbReference>
<organism evidence="7 8">
    <name type="scientific">Methylosinus trichosporium (strain ATCC 35070 / NCIMB 11131 / UNIQEM 75 / OB3b)</name>
    <dbReference type="NCBI Taxonomy" id="595536"/>
    <lineage>
        <taxon>Bacteria</taxon>
        <taxon>Pseudomonadati</taxon>
        <taxon>Pseudomonadota</taxon>
        <taxon>Alphaproteobacteria</taxon>
        <taxon>Hyphomicrobiales</taxon>
        <taxon>Methylocystaceae</taxon>
        <taxon>Methylosinus</taxon>
    </lineage>
</organism>
<sequence length="105" mass="11694">MTGEQASTERAEVLSFDHPATGWRESLGRNHCKLLEHRTAAIAAGVSFYALLAIFFNETYGALGAVIALMLWMWVSTIVLLVGAELDVEMERRRAGARDDSRKRL</sequence>
<evidence type="ECO:0000313" key="8">
    <source>
        <dbReference type="Proteomes" id="UP000230709"/>
    </source>
</evidence>
<reference evidence="8" key="1">
    <citation type="submission" date="2017-10" db="EMBL/GenBank/DDBJ databases">
        <title>Completed PacBio SMRT sequence of Methylosinus trichosporium OB3b reveals presence of a third large plasmid.</title>
        <authorList>
            <person name="Charles T.C."/>
            <person name="Lynch M.D.J."/>
            <person name="Heil J.R."/>
            <person name="Cheng J."/>
        </authorList>
    </citation>
    <scope>NUCLEOTIDE SEQUENCE [LARGE SCALE GENOMIC DNA]</scope>
    <source>
        <strain evidence="8">OB3b</strain>
    </source>
</reference>
<protein>
    <recommendedName>
        <fullName evidence="9">YihY/virulence factor BrkB family protein</fullName>
    </recommendedName>
</protein>
<keyword evidence="5 6" id="KW-0472">Membrane</keyword>
<dbReference type="AlphaFoldDB" id="A0A2D2CXC6"/>
<comment type="subcellular location">
    <subcellularLocation>
        <location evidence="1">Cell membrane</location>
        <topology evidence="1">Multi-pass membrane protein</topology>
    </subcellularLocation>
</comment>
<dbReference type="RefSeq" id="WP_003608798.1">
    <property type="nucleotide sequence ID" value="NZ_ADVE02000001.1"/>
</dbReference>
<evidence type="ECO:0000256" key="5">
    <source>
        <dbReference type="ARBA" id="ARBA00023136"/>
    </source>
</evidence>
<feature type="transmembrane region" description="Helical" evidence="6">
    <location>
        <begin position="39"/>
        <end position="56"/>
    </location>
</feature>
<evidence type="ECO:0000313" key="7">
    <source>
        <dbReference type="EMBL" id="ATQ67401.1"/>
    </source>
</evidence>
<dbReference type="Pfam" id="PF03631">
    <property type="entry name" value="Virul_fac_BrkB"/>
    <property type="match status" value="1"/>
</dbReference>
<evidence type="ECO:0000256" key="1">
    <source>
        <dbReference type="ARBA" id="ARBA00004651"/>
    </source>
</evidence>
<dbReference type="STRING" id="595536.GCA_000178815_04069"/>
<feature type="transmembrane region" description="Helical" evidence="6">
    <location>
        <begin position="62"/>
        <end position="84"/>
    </location>
</feature>
<proteinExistence type="predicted"/>
<keyword evidence="4 6" id="KW-1133">Transmembrane helix</keyword>
<evidence type="ECO:0008006" key="9">
    <source>
        <dbReference type="Google" id="ProtNLM"/>
    </source>
</evidence>
<evidence type="ECO:0000256" key="4">
    <source>
        <dbReference type="ARBA" id="ARBA00022989"/>
    </source>
</evidence>
<keyword evidence="8" id="KW-1185">Reference proteome</keyword>
<evidence type="ECO:0000256" key="2">
    <source>
        <dbReference type="ARBA" id="ARBA00022475"/>
    </source>
</evidence>
<dbReference type="GO" id="GO:0005886">
    <property type="term" value="C:plasma membrane"/>
    <property type="evidence" value="ECO:0007669"/>
    <property type="project" value="UniProtKB-SubCell"/>
</dbReference>
<dbReference type="PANTHER" id="PTHR30213">
    <property type="entry name" value="INNER MEMBRANE PROTEIN YHJD"/>
    <property type="match status" value="1"/>
</dbReference>